<reference evidence="2 3" key="1">
    <citation type="journal article" date="2015" name="Genome Biol. Evol.">
        <title>Comparative Genomics of a Bacterivorous Green Alga Reveals Evolutionary Causalities and Consequences of Phago-Mixotrophic Mode of Nutrition.</title>
        <authorList>
            <person name="Burns J.A."/>
            <person name="Paasch A."/>
            <person name="Narechania A."/>
            <person name="Kim E."/>
        </authorList>
    </citation>
    <scope>NUCLEOTIDE SEQUENCE [LARGE SCALE GENOMIC DNA]</scope>
    <source>
        <strain evidence="2 3">PLY_AMNH</strain>
    </source>
</reference>
<protein>
    <submittedName>
        <fullName evidence="2">Uncharacterized protein</fullName>
    </submittedName>
</protein>
<feature type="compositionally biased region" description="Basic and acidic residues" evidence="1">
    <location>
        <begin position="141"/>
        <end position="151"/>
    </location>
</feature>
<accession>A0AAE0EP49</accession>
<dbReference type="AlphaFoldDB" id="A0AAE0EP49"/>
<gene>
    <name evidence="2" type="ORF">CYMTET_54353</name>
</gene>
<evidence type="ECO:0000256" key="1">
    <source>
        <dbReference type="SAM" id="MobiDB-lite"/>
    </source>
</evidence>
<organism evidence="2 3">
    <name type="scientific">Cymbomonas tetramitiformis</name>
    <dbReference type="NCBI Taxonomy" id="36881"/>
    <lineage>
        <taxon>Eukaryota</taxon>
        <taxon>Viridiplantae</taxon>
        <taxon>Chlorophyta</taxon>
        <taxon>Pyramimonadophyceae</taxon>
        <taxon>Pyramimonadales</taxon>
        <taxon>Pyramimonadaceae</taxon>
        <taxon>Cymbomonas</taxon>
    </lineage>
</organism>
<feature type="compositionally biased region" description="Gly residues" evidence="1">
    <location>
        <begin position="122"/>
        <end position="134"/>
    </location>
</feature>
<dbReference type="Proteomes" id="UP001190700">
    <property type="component" value="Unassembled WGS sequence"/>
</dbReference>
<evidence type="ECO:0000313" key="3">
    <source>
        <dbReference type="Proteomes" id="UP001190700"/>
    </source>
</evidence>
<proteinExistence type="predicted"/>
<name>A0AAE0EP49_9CHLO</name>
<feature type="region of interest" description="Disordered" evidence="1">
    <location>
        <begin position="122"/>
        <end position="158"/>
    </location>
</feature>
<dbReference type="EMBL" id="LGRX02035288">
    <property type="protein sequence ID" value="KAK3235461.1"/>
    <property type="molecule type" value="Genomic_DNA"/>
</dbReference>
<evidence type="ECO:0000313" key="2">
    <source>
        <dbReference type="EMBL" id="KAK3235461.1"/>
    </source>
</evidence>
<comment type="caution">
    <text evidence="2">The sequence shown here is derived from an EMBL/GenBank/DDBJ whole genome shotgun (WGS) entry which is preliminary data.</text>
</comment>
<keyword evidence="3" id="KW-1185">Reference proteome</keyword>
<sequence length="224" mass="23203">MIVDRYCCDPYPDPCPTITEVQLVETVTIVSTLYSCIAGQGSPLIGQMDQAGVLVASAHVVLSWALCVGWEVALQYVFVCNLRDCASSCSESCVCDVKLYRIYRSRAAGGLGGGKGLGGGGEGEGGECGHGGSRTGVAQAREAEAEAREAEAQAGAATGEAMEEVLVEGVTEGAARKAAEVKDSAGWGILAVNWEAEAGDWAKAEAGFQEGAMKTRKAREAADM</sequence>